<dbReference type="RefSeq" id="WP_045445178.1">
    <property type="nucleotide sequence ID" value="NZ_BBIO01000006.1"/>
</dbReference>
<dbReference type="InterPro" id="IPR004045">
    <property type="entry name" value="Glutathione_S-Trfase_N"/>
</dbReference>
<dbReference type="GO" id="GO:0005737">
    <property type="term" value="C:cytoplasm"/>
    <property type="evidence" value="ECO:0007669"/>
    <property type="project" value="TreeGrafter"/>
</dbReference>
<comment type="caution">
    <text evidence="2">The sequence shown here is derived from an EMBL/GenBank/DDBJ whole genome shotgun (WGS) entry which is preliminary data.</text>
</comment>
<dbReference type="SFLD" id="SFLDS00019">
    <property type="entry name" value="Glutathione_Transferase_(cytos"/>
    <property type="match status" value="1"/>
</dbReference>
<dbReference type="GO" id="GO:0016740">
    <property type="term" value="F:transferase activity"/>
    <property type="evidence" value="ECO:0007669"/>
    <property type="project" value="UniProtKB-KW"/>
</dbReference>
<dbReference type="PANTHER" id="PTHR43968:SF6">
    <property type="entry name" value="GLUTATHIONE S-TRANSFERASE OMEGA"/>
    <property type="match status" value="1"/>
</dbReference>
<dbReference type="Pfam" id="PF13410">
    <property type="entry name" value="GST_C_2"/>
    <property type="match status" value="1"/>
</dbReference>
<dbReference type="InterPro" id="IPR036249">
    <property type="entry name" value="Thioredoxin-like_sf"/>
</dbReference>
<sequence length="215" mass="23863">MILKLYNAQLSPYAARCRMQIYAKNLDVELLEMPGTIPPEEFAKLTPMHKVPALDADGKIIPESQIICEYLEGKFPEPPLLPAALEARVEMSLLCRLADLYVMTPMGHLFGQINPQARDECVCDQFCGDLEKGLGWLDAYLDGSAYAVGDTLTLADCALVPVLFFAERISPMFGYEDILARAPNIKAYYQAMQKDPIAARVIGELDSALNQMQGR</sequence>
<dbReference type="STRING" id="1333998.M2A_1474"/>
<dbReference type="PANTHER" id="PTHR43968">
    <property type="match status" value="1"/>
</dbReference>
<dbReference type="InterPro" id="IPR050983">
    <property type="entry name" value="GST_Omega/HSP26"/>
</dbReference>
<dbReference type="CDD" id="cd00570">
    <property type="entry name" value="GST_N_family"/>
    <property type="match status" value="1"/>
</dbReference>
<protein>
    <submittedName>
        <fullName evidence="2">Glutathione S-transferase domain-containing protein</fullName>
    </submittedName>
</protein>
<evidence type="ECO:0000313" key="3">
    <source>
        <dbReference type="Proteomes" id="UP000028702"/>
    </source>
</evidence>
<dbReference type="InterPro" id="IPR036282">
    <property type="entry name" value="Glutathione-S-Trfase_C_sf"/>
</dbReference>
<reference evidence="2 3" key="1">
    <citation type="submission" date="2014-07" db="EMBL/GenBank/DDBJ databases">
        <title>Tepidicaulis marinum gen. nov., sp. nov., a novel marine bacterium denitrifying nitrate to nitrous oxide strictly under microaerobic conditions.</title>
        <authorList>
            <person name="Takeuchi M."/>
            <person name="Yamagishi T."/>
            <person name="Kamagata Y."/>
            <person name="Oshima K."/>
            <person name="Hattori M."/>
            <person name="Katayama T."/>
            <person name="Hanada S."/>
            <person name="Tamaki H."/>
            <person name="Marumo K."/>
            <person name="Maeda H."/>
            <person name="Nedachi M."/>
            <person name="Iwasaki W."/>
            <person name="Suwa Y."/>
            <person name="Sakata S."/>
        </authorList>
    </citation>
    <scope>NUCLEOTIDE SEQUENCE [LARGE SCALE GENOMIC DNA]</scope>
    <source>
        <strain evidence="2 3">MA2</strain>
    </source>
</reference>
<dbReference type="Gene3D" id="3.40.30.10">
    <property type="entry name" value="Glutaredoxin"/>
    <property type="match status" value="1"/>
</dbReference>
<evidence type="ECO:0000259" key="1">
    <source>
        <dbReference type="Pfam" id="PF13417"/>
    </source>
</evidence>
<feature type="domain" description="GST N-terminal" evidence="1">
    <location>
        <begin position="5"/>
        <end position="79"/>
    </location>
</feature>
<dbReference type="Gene3D" id="1.20.1050.10">
    <property type="match status" value="1"/>
</dbReference>
<dbReference type="Proteomes" id="UP000028702">
    <property type="component" value="Unassembled WGS sequence"/>
</dbReference>
<dbReference type="AlphaFoldDB" id="A0A081BAA7"/>
<dbReference type="InterPro" id="IPR040079">
    <property type="entry name" value="Glutathione_S-Trfase"/>
</dbReference>
<gene>
    <name evidence="2" type="ORF">M2A_1474</name>
</gene>
<dbReference type="SUPFAM" id="SSF47616">
    <property type="entry name" value="GST C-terminal domain-like"/>
    <property type="match status" value="1"/>
</dbReference>
<dbReference type="EMBL" id="BBIO01000006">
    <property type="protein sequence ID" value="GAK44975.1"/>
    <property type="molecule type" value="Genomic_DNA"/>
</dbReference>
<evidence type="ECO:0000313" key="2">
    <source>
        <dbReference type="EMBL" id="GAK44975.1"/>
    </source>
</evidence>
<organism evidence="2 3">
    <name type="scientific">Tepidicaulis marinus</name>
    <dbReference type="NCBI Taxonomy" id="1333998"/>
    <lineage>
        <taxon>Bacteria</taxon>
        <taxon>Pseudomonadati</taxon>
        <taxon>Pseudomonadota</taxon>
        <taxon>Alphaproteobacteria</taxon>
        <taxon>Hyphomicrobiales</taxon>
        <taxon>Parvibaculaceae</taxon>
        <taxon>Tepidicaulis</taxon>
    </lineage>
</organism>
<dbReference type="CDD" id="cd00299">
    <property type="entry name" value="GST_C_family"/>
    <property type="match status" value="1"/>
</dbReference>
<dbReference type="SFLD" id="SFLDG00358">
    <property type="entry name" value="Main_(cytGST)"/>
    <property type="match status" value="1"/>
</dbReference>
<proteinExistence type="predicted"/>
<dbReference type="SUPFAM" id="SSF52833">
    <property type="entry name" value="Thioredoxin-like"/>
    <property type="match status" value="1"/>
</dbReference>
<keyword evidence="3" id="KW-1185">Reference proteome</keyword>
<dbReference type="eggNOG" id="COG0625">
    <property type="taxonomic scope" value="Bacteria"/>
</dbReference>
<name>A0A081BAA7_9HYPH</name>
<keyword evidence="2" id="KW-0808">Transferase</keyword>
<accession>A0A081BAA7</accession>
<dbReference type="Pfam" id="PF13417">
    <property type="entry name" value="GST_N_3"/>
    <property type="match status" value="1"/>
</dbReference>